<dbReference type="GO" id="GO:0005634">
    <property type="term" value="C:nucleus"/>
    <property type="evidence" value="ECO:0007669"/>
    <property type="project" value="UniProtKB-SubCell"/>
</dbReference>
<keyword evidence="11" id="KW-1185">Reference proteome</keyword>
<proteinExistence type="inferred from homology"/>
<evidence type="ECO:0000256" key="7">
    <source>
        <dbReference type="ARBA" id="ARBA00023242"/>
    </source>
</evidence>
<keyword evidence="5" id="KW-0010">Activator</keyword>
<keyword evidence="6" id="KW-0804">Transcription</keyword>
<keyword evidence="7" id="KW-0539">Nucleus</keyword>
<keyword evidence="4" id="KW-0805">Transcription regulation</keyword>
<evidence type="ECO:0000256" key="6">
    <source>
        <dbReference type="ARBA" id="ARBA00023163"/>
    </source>
</evidence>
<keyword evidence="3" id="KW-0678">Repressor</keyword>
<feature type="non-terminal residue" evidence="10">
    <location>
        <position position="1"/>
    </location>
</feature>
<evidence type="ECO:0000313" key="11">
    <source>
        <dbReference type="Proteomes" id="UP001233999"/>
    </source>
</evidence>
<dbReference type="AlphaFoldDB" id="A0AAD8AA74"/>
<organism evidence="10 11">
    <name type="scientific">Diploptera punctata</name>
    <name type="common">Pacific beetle cockroach</name>
    <dbReference type="NCBI Taxonomy" id="6984"/>
    <lineage>
        <taxon>Eukaryota</taxon>
        <taxon>Metazoa</taxon>
        <taxon>Ecdysozoa</taxon>
        <taxon>Arthropoda</taxon>
        <taxon>Hexapoda</taxon>
        <taxon>Insecta</taxon>
        <taxon>Pterygota</taxon>
        <taxon>Neoptera</taxon>
        <taxon>Polyneoptera</taxon>
        <taxon>Dictyoptera</taxon>
        <taxon>Blattodea</taxon>
        <taxon>Blaberoidea</taxon>
        <taxon>Blaberidae</taxon>
        <taxon>Diplopterinae</taxon>
        <taxon>Diploptera</taxon>
    </lineage>
</organism>
<accession>A0AAD8AA74</accession>
<evidence type="ECO:0000313" key="10">
    <source>
        <dbReference type="EMBL" id="KAJ9595344.1"/>
    </source>
</evidence>
<protein>
    <recommendedName>
        <fullName evidence="9">Mediator complex subunit Med12 LCEWAV-domain domain-containing protein</fullName>
    </recommendedName>
</protein>
<evidence type="ECO:0000256" key="4">
    <source>
        <dbReference type="ARBA" id="ARBA00023015"/>
    </source>
</evidence>
<reference evidence="10" key="1">
    <citation type="journal article" date="2023" name="IScience">
        <title>Live-bearing cockroach genome reveals convergent evolutionary mechanisms linked to viviparity in insects and beyond.</title>
        <authorList>
            <person name="Fouks B."/>
            <person name="Harrison M.C."/>
            <person name="Mikhailova A.A."/>
            <person name="Marchal E."/>
            <person name="English S."/>
            <person name="Carruthers M."/>
            <person name="Jennings E.C."/>
            <person name="Chiamaka E.L."/>
            <person name="Frigard R.A."/>
            <person name="Pippel M."/>
            <person name="Attardo G.M."/>
            <person name="Benoit J.B."/>
            <person name="Bornberg-Bauer E."/>
            <person name="Tobe S.S."/>
        </authorList>
    </citation>
    <scope>NUCLEOTIDE SEQUENCE</scope>
    <source>
        <strain evidence="10">Stay&amp;Tobe</strain>
    </source>
</reference>
<evidence type="ECO:0000259" key="9">
    <source>
        <dbReference type="Pfam" id="PF12145"/>
    </source>
</evidence>
<evidence type="ECO:0000256" key="8">
    <source>
        <dbReference type="SAM" id="MobiDB-lite"/>
    </source>
</evidence>
<comment type="caution">
    <text evidence="10">The sequence shown here is derived from an EMBL/GenBank/DDBJ whole genome shotgun (WGS) entry which is preliminary data.</text>
</comment>
<comment type="subcellular location">
    <subcellularLocation>
        <location evidence="1">Nucleus</location>
    </subcellularLocation>
</comment>
<feature type="region of interest" description="Disordered" evidence="8">
    <location>
        <begin position="25"/>
        <end position="70"/>
    </location>
</feature>
<name>A0AAD8AA74_DIPPU</name>
<feature type="domain" description="Mediator complex subunit Med12 LCEWAV-domain" evidence="9">
    <location>
        <begin position="3"/>
        <end position="101"/>
    </location>
</feature>
<dbReference type="InterPro" id="IPR021990">
    <property type="entry name" value="Mediator_Med12_LCEWAV"/>
</dbReference>
<evidence type="ECO:0000256" key="5">
    <source>
        <dbReference type="ARBA" id="ARBA00023159"/>
    </source>
</evidence>
<reference evidence="10" key="2">
    <citation type="submission" date="2023-05" db="EMBL/GenBank/DDBJ databases">
        <authorList>
            <person name="Fouks B."/>
        </authorList>
    </citation>
    <scope>NUCLEOTIDE SEQUENCE</scope>
    <source>
        <strain evidence="10">Stay&amp;Tobe</strain>
        <tissue evidence="10">Testes</tissue>
    </source>
</reference>
<sequence>DHARNMDYDDSKIDDDLDKILQHIKEEQQNSLDAPDSPKDDGVPPGSLVAPPIAPVTPMEGVESGGPGEMRSRHLLYTTHFPLPQDEPCCLHDCNQRHVLLYGVGK</sequence>
<evidence type="ECO:0000256" key="1">
    <source>
        <dbReference type="ARBA" id="ARBA00004123"/>
    </source>
</evidence>
<dbReference type="EMBL" id="JASPKZ010002419">
    <property type="protein sequence ID" value="KAJ9595344.1"/>
    <property type="molecule type" value="Genomic_DNA"/>
</dbReference>
<evidence type="ECO:0000256" key="3">
    <source>
        <dbReference type="ARBA" id="ARBA00022491"/>
    </source>
</evidence>
<evidence type="ECO:0000256" key="2">
    <source>
        <dbReference type="ARBA" id="ARBA00010289"/>
    </source>
</evidence>
<dbReference type="Proteomes" id="UP001233999">
    <property type="component" value="Unassembled WGS sequence"/>
</dbReference>
<dbReference type="Pfam" id="PF12145">
    <property type="entry name" value="Med12-LCEWAV"/>
    <property type="match status" value="1"/>
</dbReference>
<comment type="similarity">
    <text evidence="2">Belongs to the Mediator complex subunit 12 family.</text>
</comment>
<gene>
    <name evidence="10" type="ORF">L9F63_027271</name>
</gene>